<keyword evidence="3" id="KW-0378">Hydrolase</keyword>
<dbReference type="InterPro" id="IPR050695">
    <property type="entry name" value="N-acetylmuramoyl_amidase_3"/>
</dbReference>
<comment type="caution">
    <text evidence="6">The sequence shown here is derived from an EMBL/GenBank/DDBJ whole genome shotgun (WGS) entry which is preliminary data.</text>
</comment>
<dbReference type="Pfam" id="PF01520">
    <property type="entry name" value="Amidase_3"/>
    <property type="match status" value="1"/>
</dbReference>
<dbReference type="Proteomes" id="UP001221217">
    <property type="component" value="Unassembled WGS sequence"/>
</dbReference>
<sequence length="342" mass="38437">MKKIAAVFFIMLFIPFFAGAEGFTDILDLSEECGCELRFDYWKGVYELRKGRAAVRFSSGSPWYLVNMNELRGGIETELTSDGRFLIDKDTAADVAAFFEQQGPVIGGIRYIVLDPGHGGKDPGAIGYYTSGGEKKSLQEKDVVLKTALTAAEMLQARYPDKEVLLTRGDDRYLKLEERTEIANSVELREGESMIFVSVHANASFNSTARGFEVWYLPPEYRRDLLDEDQYDSVDSDVIPILNTMLEEEYTIESVILGEKLLDALDAQVGDISINRGPKEESWFVVRNAHMPSVLIELGFVTNQDEAVLLSSPSYLKKLSKGIYNGIVDFINDYERTRGYSE</sequence>
<dbReference type="EMBL" id="JAQQAL010000042">
    <property type="protein sequence ID" value="MDC7228191.1"/>
    <property type="molecule type" value="Genomic_DNA"/>
</dbReference>
<evidence type="ECO:0000256" key="1">
    <source>
        <dbReference type="ARBA" id="ARBA00001561"/>
    </source>
</evidence>
<evidence type="ECO:0000313" key="6">
    <source>
        <dbReference type="EMBL" id="MDC7228191.1"/>
    </source>
</evidence>
<dbReference type="CDD" id="cd02696">
    <property type="entry name" value="MurNAc-LAA"/>
    <property type="match status" value="1"/>
</dbReference>
<evidence type="ECO:0000259" key="5">
    <source>
        <dbReference type="SMART" id="SM00646"/>
    </source>
</evidence>
<dbReference type="GO" id="GO:0009253">
    <property type="term" value="P:peptidoglycan catabolic process"/>
    <property type="evidence" value="ECO:0007669"/>
    <property type="project" value="InterPro"/>
</dbReference>
<dbReference type="PANTHER" id="PTHR30404">
    <property type="entry name" value="N-ACETYLMURAMOYL-L-ALANINE AMIDASE"/>
    <property type="match status" value="1"/>
</dbReference>
<gene>
    <name evidence="6" type="ORF">PQJ61_15625</name>
</gene>
<evidence type="ECO:0000256" key="3">
    <source>
        <dbReference type="ARBA" id="ARBA00022801"/>
    </source>
</evidence>
<dbReference type="GO" id="GO:0008745">
    <property type="term" value="F:N-acetylmuramoyl-L-alanine amidase activity"/>
    <property type="evidence" value="ECO:0007669"/>
    <property type="project" value="UniProtKB-EC"/>
</dbReference>
<evidence type="ECO:0000256" key="2">
    <source>
        <dbReference type="ARBA" id="ARBA00011901"/>
    </source>
</evidence>
<dbReference type="SMART" id="SM00646">
    <property type="entry name" value="Ami_3"/>
    <property type="match status" value="1"/>
</dbReference>
<dbReference type="PANTHER" id="PTHR30404:SF0">
    <property type="entry name" value="N-ACETYLMURAMOYL-L-ALANINE AMIDASE AMIC"/>
    <property type="match status" value="1"/>
</dbReference>
<feature type="domain" description="MurNAc-LAA" evidence="5">
    <location>
        <begin position="180"/>
        <end position="328"/>
    </location>
</feature>
<evidence type="ECO:0000256" key="4">
    <source>
        <dbReference type="SAM" id="SignalP"/>
    </source>
</evidence>
<reference evidence="6 7" key="1">
    <citation type="submission" date="2022-12" db="EMBL/GenBank/DDBJ databases">
        <title>Metagenome assembled genome from gulf of manar.</title>
        <authorList>
            <person name="Kohli P."/>
            <person name="Pk S."/>
            <person name="Venkata Ramana C."/>
            <person name="Sasikala C."/>
        </authorList>
    </citation>
    <scope>NUCLEOTIDE SEQUENCE [LARGE SCALE GENOMIC DNA]</scope>
    <source>
        <strain evidence="6">JB008</strain>
    </source>
</reference>
<accession>A0AAJ1IJK1</accession>
<name>A0AAJ1IJK1_9SPIO</name>
<dbReference type="GO" id="GO:0030288">
    <property type="term" value="C:outer membrane-bounded periplasmic space"/>
    <property type="evidence" value="ECO:0007669"/>
    <property type="project" value="TreeGrafter"/>
</dbReference>
<proteinExistence type="predicted"/>
<evidence type="ECO:0000313" key="7">
    <source>
        <dbReference type="Proteomes" id="UP001221217"/>
    </source>
</evidence>
<feature type="signal peptide" evidence="4">
    <location>
        <begin position="1"/>
        <end position="20"/>
    </location>
</feature>
<dbReference type="AlphaFoldDB" id="A0AAJ1IJK1"/>
<feature type="chain" id="PRO_5042602086" description="N-acetylmuramoyl-L-alanine amidase" evidence="4">
    <location>
        <begin position="21"/>
        <end position="342"/>
    </location>
</feature>
<dbReference type="InterPro" id="IPR002508">
    <property type="entry name" value="MurNAc-LAA_cat"/>
</dbReference>
<dbReference type="SUPFAM" id="SSF53187">
    <property type="entry name" value="Zn-dependent exopeptidases"/>
    <property type="match status" value="1"/>
</dbReference>
<organism evidence="6 7">
    <name type="scientific">Candidatus Thalassospirochaeta sargassi</name>
    <dbReference type="NCBI Taxonomy" id="3119039"/>
    <lineage>
        <taxon>Bacteria</taxon>
        <taxon>Pseudomonadati</taxon>
        <taxon>Spirochaetota</taxon>
        <taxon>Spirochaetia</taxon>
        <taxon>Spirochaetales</taxon>
        <taxon>Spirochaetaceae</taxon>
        <taxon>Candidatus Thalassospirochaeta</taxon>
    </lineage>
</organism>
<comment type="catalytic activity">
    <reaction evidence="1">
        <text>Hydrolyzes the link between N-acetylmuramoyl residues and L-amino acid residues in certain cell-wall glycopeptides.</text>
        <dbReference type="EC" id="3.5.1.28"/>
    </reaction>
</comment>
<dbReference type="Gene3D" id="3.40.630.40">
    <property type="entry name" value="Zn-dependent exopeptidases"/>
    <property type="match status" value="1"/>
</dbReference>
<protein>
    <recommendedName>
        <fullName evidence="2">N-acetylmuramoyl-L-alanine amidase</fullName>
        <ecNumber evidence="2">3.5.1.28</ecNumber>
    </recommendedName>
</protein>
<keyword evidence="4" id="KW-0732">Signal</keyword>
<dbReference type="EC" id="3.5.1.28" evidence="2"/>